<organism evidence="3 4">
    <name type="scientific">Microbacterium awajiense</name>
    <dbReference type="NCBI Taxonomy" id="415214"/>
    <lineage>
        <taxon>Bacteria</taxon>
        <taxon>Bacillati</taxon>
        <taxon>Actinomycetota</taxon>
        <taxon>Actinomycetes</taxon>
        <taxon>Micrococcales</taxon>
        <taxon>Microbacteriaceae</taxon>
        <taxon>Microbacterium</taxon>
    </lineage>
</organism>
<feature type="transmembrane region" description="Helical" evidence="2">
    <location>
        <begin position="119"/>
        <end position="140"/>
    </location>
</feature>
<proteinExistence type="predicted"/>
<comment type="caution">
    <text evidence="3">The sequence shown here is derived from an EMBL/GenBank/DDBJ whole genome shotgun (WGS) entry which is preliminary data.</text>
</comment>
<sequence length="150" mass="15770">MSDADTPRPREPEVVPPTPDVDVTADASQLPGSHRGGFSRLPTAPVPLTQRNDDLEGAPDVRWAEPAPPPSRGMAGWALGFSIVGLLVSMFVGWGFPIGLVAIVTAVIALRRPLESRAVAVWALVLGGVSLLYSAGWLVWAATRPEGLTG</sequence>
<keyword evidence="4" id="KW-1185">Reference proteome</keyword>
<keyword evidence="2" id="KW-0472">Membrane</keyword>
<evidence type="ECO:0000313" key="4">
    <source>
        <dbReference type="Proteomes" id="UP001501697"/>
    </source>
</evidence>
<name>A0ABP7AIN4_9MICO</name>
<keyword evidence="2" id="KW-1133">Transmembrane helix</keyword>
<dbReference type="Proteomes" id="UP001501697">
    <property type="component" value="Unassembled WGS sequence"/>
</dbReference>
<feature type="transmembrane region" description="Helical" evidence="2">
    <location>
        <begin position="77"/>
        <end position="110"/>
    </location>
</feature>
<evidence type="ECO:0000313" key="3">
    <source>
        <dbReference type="EMBL" id="GAA3632956.1"/>
    </source>
</evidence>
<dbReference type="RefSeq" id="WP_344737371.1">
    <property type="nucleotide sequence ID" value="NZ_BAAAYU010000005.1"/>
</dbReference>
<dbReference type="EMBL" id="BAAAYU010000005">
    <property type="protein sequence ID" value="GAA3632956.1"/>
    <property type="molecule type" value="Genomic_DNA"/>
</dbReference>
<keyword evidence="2" id="KW-0812">Transmembrane</keyword>
<evidence type="ECO:0000256" key="2">
    <source>
        <dbReference type="SAM" id="Phobius"/>
    </source>
</evidence>
<evidence type="ECO:0008006" key="5">
    <source>
        <dbReference type="Google" id="ProtNLM"/>
    </source>
</evidence>
<protein>
    <recommendedName>
        <fullName evidence="5">DUF4190 domain-containing protein</fullName>
    </recommendedName>
</protein>
<accession>A0ABP7AIN4</accession>
<reference evidence="4" key="1">
    <citation type="journal article" date="2019" name="Int. J. Syst. Evol. Microbiol.">
        <title>The Global Catalogue of Microorganisms (GCM) 10K type strain sequencing project: providing services to taxonomists for standard genome sequencing and annotation.</title>
        <authorList>
            <consortium name="The Broad Institute Genomics Platform"/>
            <consortium name="The Broad Institute Genome Sequencing Center for Infectious Disease"/>
            <person name="Wu L."/>
            <person name="Ma J."/>
        </authorList>
    </citation>
    <scope>NUCLEOTIDE SEQUENCE [LARGE SCALE GENOMIC DNA]</scope>
    <source>
        <strain evidence="4">JCM 16544</strain>
    </source>
</reference>
<feature type="compositionally biased region" description="Basic and acidic residues" evidence="1">
    <location>
        <begin position="1"/>
        <end position="13"/>
    </location>
</feature>
<evidence type="ECO:0000256" key="1">
    <source>
        <dbReference type="SAM" id="MobiDB-lite"/>
    </source>
</evidence>
<feature type="region of interest" description="Disordered" evidence="1">
    <location>
        <begin position="1"/>
        <end position="60"/>
    </location>
</feature>
<gene>
    <name evidence="3" type="ORF">GCM10022200_14970</name>
</gene>